<organism evidence="2 3">
    <name type="scientific">Daphnia magna</name>
    <dbReference type="NCBI Taxonomy" id="35525"/>
    <lineage>
        <taxon>Eukaryota</taxon>
        <taxon>Metazoa</taxon>
        <taxon>Ecdysozoa</taxon>
        <taxon>Arthropoda</taxon>
        <taxon>Crustacea</taxon>
        <taxon>Branchiopoda</taxon>
        <taxon>Diplostraca</taxon>
        <taxon>Cladocera</taxon>
        <taxon>Anomopoda</taxon>
        <taxon>Daphniidae</taxon>
        <taxon>Daphnia</taxon>
    </lineage>
</organism>
<name>A0ABR0AWC9_9CRUS</name>
<feature type="region of interest" description="Disordered" evidence="1">
    <location>
        <begin position="28"/>
        <end position="80"/>
    </location>
</feature>
<evidence type="ECO:0000313" key="3">
    <source>
        <dbReference type="Proteomes" id="UP001234178"/>
    </source>
</evidence>
<feature type="compositionally biased region" description="Basic and acidic residues" evidence="1">
    <location>
        <begin position="70"/>
        <end position="80"/>
    </location>
</feature>
<accession>A0ABR0AWC9</accession>
<protein>
    <submittedName>
        <fullName evidence="2">Uncharacterized protein</fullName>
    </submittedName>
</protein>
<proteinExistence type="predicted"/>
<sequence>MRTPAPTAYEEKRAVLAEKELSVLKEQFERAEDSSKRQRLSSDQANEAPPPPNMDTPLDVMGRPSLLELAAKEKERGSSD</sequence>
<keyword evidence="3" id="KW-1185">Reference proteome</keyword>
<evidence type="ECO:0000313" key="2">
    <source>
        <dbReference type="EMBL" id="KAK4029434.1"/>
    </source>
</evidence>
<gene>
    <name evidence="2" type="ORF">OUZ56_022426</name>
</gene>
<evidence type="ECO:0000256" key="1">
    <source>
        <dbReference type="SAM" id="MobiDB-lite"/>
    </source>
</evidence>
<dbReference type="Proteomes" id="UP001234178">
    <property type="component" value="Unassembled WGS sequence"/>
</dbReference>
<comment type="caution">
    <text evidence="2">The sequence shown here is derived from an EMBL/GenBank/DDBJ whole genome shotgun (WGS) entry which is preliminary data.</text>
</comment>
<reference evidence="2 3" key="1">
    <citation type="journal article" date="2023" name="Nucleic Acids Res.">
        <title>The hologenome of Daphnia magna reveals possible DNA methylation and microbiome-mediated evolution of the host genome.</title>
        <authorList>
            <person name="Chaturvedi A."/>
            <person name="Li X."/>
            <person name="Dhandapani V."/>
            <person name="Marshall H."/>
            <person name="Kissane S."/>
            <person name="Cuenca-Cambronero M."/>
            <person name="Asole G."/>
            <person name="Calvet F."/>
            <person name="Ruiz-Romero M."/>
            <person name="Marangio P."/>
            <person name="Guigo R."/>
            <person name="Rago D."/>
            <person name="Mirbahai L."/>
            <person name="Eastwood N."/>
            <person name="Colbourne J.K."/>
            <person name="Zhou J."/>
            <person name="Mallon E."/>
            <person name="Orsini L."/>
        </authorList>
    </citation>
    <scope>NUCLEOTIDE SEQUENCE [LARGE SCALE GENOMIC DNA]</scope>
    <source>
        <strain evidence="2">LRV0_1</strain>
    </source>
</reference>
<dbReference type="EMBL" id="JAOYFB010000039">
    <property type="protein sequence ID" value="KAK4029434.1"/>
    <property type="molecule type" value="Genomic_DNA"/>
</dbReference>